<dbReference type="Proteomes" id="UP000669179">
    <property type="component" value="Unassembled WGS sequence"/>
</dbReference>
<organism evidence="1 2">
    <name type="scientific">Actinomadura barringtoniae</name>
    <dbReference type="NCBI Taxonomy" id="1427535"/>
    <lineage>
        <taxon>Bacteria</taxon>
        <taxon>Bacillati</taxon>
        <taxon>Actinomycetota</taxon>
        <taxon>Actinomycetes</taxon>
        <taxon>Streptosporangiales</taxon>
        <taxon>Thermomonosporaceae</taxon>
        <taxon>Actinomadura</taxon>
    </lineage>
</organism>
<proteinExistence type="predicted"/>
<accession>A0A939PEE8</accession>
<name>A0A939PEE8_9ACTN</name>
<dbReference type="AlphaFoldDB" id="A0A939PEE8"/>
<sequence>MREPLHPSVRPLWQLVRRVPGGVTLRDPDSGRLLSVERRGFVEIVAADPGAGTVMRYTVGFLFWPIRPLCDIRRAGEAPGVSWRNGRRALLFNDATGVMEVGPDELDELRGQLERAIA</sequence>
<dbReference type="EMBL" id="JAGEOJ010000011">
    <property type="protein sequence ID" value="MBO2450707.1"/>
    <property type="molecule type" value="Genomic_DNA"/>
</dbReference>
<evidence type="ECO:0000313" key="2">
    <source>
        <dbReference type="Proteomes" id="UP000669179"/>
    </source>
</evidence>
<gene>
    <name evidence="1" type="ORF">J4573_26625</name>
</gene>
<comment type="caution">
    <text evidence="1">The sequence shown here is derived from an EMBL/GenBank/DDBJ whole genome shotgun (WGS) entry which is preliminary data.</text>
</comment>
<evidence type="ECO:0000313" key="1">
    <source>
        <dbReference type="EMBL" id="MBO2450707.1"/>
    </source>
</evidence>
<protein>
    <submittedName>
        <fullName evidence="1">Uncharacterized protein</fullName>
    </submittedName>
</protein>
<keyword evidence="2" id="KW-1185">Reference proteome</keyword>
<dbReference type="RefSeq" id="WP_208258595.1">
    <property type="nucleotide sequence ID" value="NZ_JAGEOJ010000011.1"/>
</dbReference>
<reference evidence="1" key="1">
    <citation type="submission" date="2021-03" db="EMBL/GenBank/DDBJ databases">
        <authorList>
            <person name="Kanchanasin P."/>
            <person name="Saeng-In P."/>
            <person name="Phongsopitanun W."/>
            <person name="Yuki M."/>
            <person name="Kudo T."/>
            <person name="Ohkuma M."/>
            <person name="Tanasupawat S."/>
        </authorList>
    </citation>
    <scope>NUCLEOTIDE SEQUENCE</scope>
    <source>
        <strain evidence="1">GKU 128</strain>
    </source>
</reference>